<feature type="compositionally biased region" description="Low complexity" evidence="1">
    <location>
        <begin position="598"/>
        <end position="611"/>
    </location>
</feature>
<feature type="region of interest" description="Disordered" evidence="1">
    <location>
        <begin position="1"/>
        <end position="66"/>
    </location>
</feature>
<feature type="region of interest" description="Disordered" evidence="1">
    <location>
        <begin position="406"/>
        <end position="442"/>
    </location>
</feature>
<dbReference type="InterPro" id="IPR028889">
    <property type="entry name" value="USP"/>
</dbReference>
<evidence type="ECO:0000259" key="2">
    <source>
        <dbReference type="PROSITE" id="PS50235"/>
    </source>
</evidence>
<feature type="compositionally biased region" description="Low complexity" evidence="1">
    <location>
        <begin position="19"/>
        <end position="42"/>
    </location>
</feature>
<evidence type="ECO:0000256" key="1">
    <source>
        <dbReference type="SAM" id="MobiDB-lite"/>
    </source>
</evidence>
<accession>A0A1V6PVU1</accession>
<dbReference type="InterPro" id="IPR001394">
    <property type="entry name" value="Peptidase_C19_UCH"/>
</dbReference>
<evidence type="ECO:0000313" key="3">
    <source>
        <dbReference type="EMBL" id="OQD80616.1"/>
    </source>
</evidence>
<dbReference type="InterPro" id="IPR038765">
    <property type="entry name" value="Papain-like_cys_pep_sf"/>
</dbReference>
<feature type="compositionally biased region" description="Basic residues" evidence="1">
    <location>
        <begin position="577"/>
        <end position="591"/>
    </location>
</feature>
<name>A0A1V6PVU1_9EURO</name>
<dbReference type="Gene3D" id="3.90.70.10">
    <property type="entry name" value="Cysteine proteinases"/>
    <property type="match status" value="1"/>
</dbReference>
<feature type="region of interest" description="Disordered" evidence="1">
    <location>
        <begin position="467"/>
        <end position="624"/>
    </location>
</feature>
<dbReference type="PROSITE" id="PS50235">
    <property type="entry name" value="USP_3"/>
    <property type="match status" value="1"/>
</dbReference>
<dbReference type="OrthoDB" id="289038at2759"/>
<feature type="domain" description="USP" evidence="2">
    <location>
        <begin position="78"/>
        <end position="391"/>
    </location>
</feature>
<reference evidence="4" key="1">
    <citation type="journal article" date="2017" name="Nat. Microbiol.">
        <title>Global analysis of biosynthetic gene clusters reveals vast potential of secondary metabolite production in Penicillium species.</title>
        <authorList>
            <person name="Nielsen J.C."/>
            <person name="Grijseels S."/>
            <person name="Prigent S."/>
            <person name="Ji B."/>
            <person name="Dainat J."/>
            <person name="Nielsen K.F."/>
            <person name="Frisvad J.C."/>
            <person name="Workman M."/>
            <person name="Nielsen J."/>
        </authorList>
    </citation>
    <scope>NUCLEOTIDE SEQUENCE [LARGE SCALE GENOMIC DNA]</scope>
    <source>
        <strain evidence="4">IBT 31811</strain>
    </source>
</reference>
<comment type="caution">
    <text evidence="3">The sequence shown here is derived from an EMBL/GenBank/DDBJ whole genome shotgun (WGS) entry which is preliminary data.</text>
</comment>
<feature type="compositionally biased region" description="Basic and acidic residues" evidence="1">
    <location>
        <begin position="544"/>
        <end position="560"/>
    </location>
</feature>
<dbReference type="GO" id="GO:0016579">
    <property type="term" value="P:protein deubiquitination"/>
    <property type="evidence" value="ECO:0007669"/>
    <property type="project" value="InterPro"/>
</dbReference>
<dbReference type="InterPro" id="IPR050164">
    <property type="entry name" value="Peptidase_C19"/>
</dbReference>
<dbReference type="SUPFAM" id="SSF54001">
    <property type="entry name" value="Cysteine proteinases"/>
    <property type="match status" value="1"/>
</dbReference>
<evidence type="ECO:0000313" key="4">
    <source>
        <dbReference type="Proteomes" id="UP000191672"/>
    </source>
</evidence>
<protein>
    <recommendedName>
        <fullName evidence="2">USP domain-containing protein</fullName>
    </recommendedName>
</protein>
<dbReference type="GO" id="GO:0005634">
    <property type="term" value="C:nucleus"/>
    <property type="evidence" value="ECO:0007669"/>
    <property type="project" value="TreeGrafter"/>
</dbReference>
<feature type="compositionally biased region" description="Acidic residues" evidence="1">
    <location>
        <begin position="491"/>
        <end position="502"/>
    </location>
</feature>
<feature type="compositionally biased region" description="Basic residues" evidence="1">
    <location>
        <begin position="561"/>
        <end position="570"/>
    </location>
</feature>
<dbReference type="AlphaFoldDB" id="A0A1V6PVU1"/>
<dbReference type="GO" id="GO:0004843">
    <property type="term" value="F:cysteine-type deubiquitinase activity"/>
    <property type="evidence" value="ECO:0007669"/>
    <property type="project" value="InterPro"/>
</dbReference>
<feature type="compositionally biased region" description="Basic and acidic residues" evidence="1">
    <location>
        <begin position="467"/>
        <end position="490"/>
    </location>
</feature>
<feature type="compositionally biased region" description="Basic and acidic residues" evidence="1">
    <location>
        <begin position="525"/>
        <end position="536"/>
    </location>
</feature>
<dbReference type="Pfam" id="PF00443">
    <property type="entry name" value="UCH"/>
    <property type="match status" value="1"/>
</dbReference>
<keyword evidence="4" id="KW-1185">Reference proteome</keyword>
<feature type="compositionally biased region" description="Polar residues" evidence="1">
    <location>
        <begin position="423"/>
        <end position="442"/>
    </location>
</feature>
<dbReference type="PANTHER" id="PTHR24006:SF937">
    <property type="entry name" value="UBIQUITIN CARBOXYL-TERMINAL HYDROLASE"/>
    <property type="match status" value="1"/>
</dbReference>
<dbReference type="CDD" id="cd02257">
    <property type="entry name" value="Peptidase_C19"/>
    <property type="match status" value="1"/>
</dbReference>
<proteinExistence type="predicted"/>
<sequence>MAPGSDASERSTRSARGTPAAAAAAAAPAPVPAPEAAAAPAPTKKTKARQVPKNPKSLSWRSGIPTAWDPEVEDSTEVGFPNTQVQCYRNATLQLLLHAPVLCNWLNWYKKHHAPQRPCKRGEKGKECKVCQFQTLCATYWDAGAGDWKAALNKISDSVYAKWRKDAEDEQSDLGEYLEQIVEQLIEDTKPMFRCDIDNALKVEIFDLKQCIGDKGCNPRFTPRKEVFLRLEWPDKPGKSTTIMQMMDKMFTKEDKTRGKCGECGNPTSWTERLGHPPDLLLVSVNRLDMLSKKIHDQIKIMEKIALSGTYFDERAATKEKANQSIKYELTAVVLHEEAEAGGGGHYTIAVKGRGGTWKLLNDTKITDIDFGKLKSKEYSQNAHIFSYRRFPTYDDAVEKDSDLAMRDSSEEPITESARSVAVSFNQGSSGSADDRSGQSQGMKELVASIAKSMVPAIYKVIKDSEAKEKEKEKEKETEKGKGTKEKSTEAADEPDEPDGDGSDGIPNPLDFDRGRGTLRITVSGEKEGDPDRLDIFVRGLVHNKIEEDKRVAEKKEAAKKPPKSQKRQRAATGGRAKAKFPRVGKGKGKGKSKEPVSNSESELSEALSLSGGNQGEKDEEYQA</sequence>
<dbReference type="Proteomes" id="UP000191672">
    <property type="component" value="Unassembled WGS sequence"/>
</dbReference>
<dbReference type="STRING" id="416450.A0A1V6PVU1"/>
<dbReference type="EMBL" id="MDYN01000034">
    <property type="protein sequence ID" value="OQD80616.1"/>
    <property type="molecule type" value="Genomic_DNA"/>
</dbReference>
<organism evidence="3 4">
    <name type="scientific">Penicillium antarcticum</name>
    <dbReference type="NCBI Taxonomy" id="416450"/>
    <lineage>
        <taxon>Eukaryota</taxon>
        <taxon>Fungi</taxon>
        <taxon>Dikarya</taxon>
        <taxon>Ascomycota</taxon>
        <taxon>Pezizomycotina</taxon>
        <taxon>Eurotiomycetes</taxon>
        <taxon>Eurotiomycetidae</taxon>
        <taxon>Eurotiales</taxon>
        <taxon>Aspergillaceae</taxon>
        <taxon>Penicillium</taxon>
    </lineage>
</organism>
<dbReference type="PANTHER" id="PTHR24006">
    <property type="entry name" value="UBIQUITIN CARBOXYL-TERMINAL HYDROLASE"/>
    <property type="match status" value="1"/>
</dbReference>
<gene>
    <name evidence="3" type="ORF">PENANT_c034G11383</name>
</gene>
<dbReference type="GO" id="GO:0005829">
    <property type="term" value="C:cytosol"/>
    <property type="evidence" value="ECO:0007669"/>
    <property type="project" value="TreeGrafter"/>
</dbReference>